<feature type="domain" description="Peptidase S8/S53" evidence="7">
    <location>
        <begin position="438"/>
        <end position="557"/>
    </location>
</feature>
<evidence type="ECO:0000256" key="1">
    <source>
        <dbReference type="ARBA" id="ARBA00011073"/>
    </source>
</evidence>
<feature type="active site" description="Charge relay system" evidence="5 6">
    <location>
        <position position="107"/>
    </location>
</feature>
<evidence type="ECO:0000256" key="4">
    <source>
        <dbReference type="ARBA" id="ARBA00022825"/>
    </source>
</evidence>
<dbReference type="AlphaFoldDB" id="A0A0L9YCU6"/>
<dbReference type="OrthoDB" id="2744137at2"/>
<dbReference type="PANTHER" id="PTHR43806">
    <property type="entry name" value="PEPTIDASE S8"/>
    <property type="match status" value="1"/>
</dbReference>
<dbReference type="Proteomes" id="UP000473681">
    <property type="component" value="Unassembled WGS sequence"/>
</dbReference>
<evidence type="ECO:0000313" key="9">
    <source>
        <dbReference type="EMBL" id="NFN34949.1"/>
    </source>
</evidence>
<dbReference type="InterPro" id="IPR015500">
    <property type="entry name" value="Peptidase_S8_subtilisin-rel"/>
</dbReference>
<dbReference type="GO" id="GO:0006508">
    <property type="term" value="P:proteolysis"/>
    <property type="evidence" value="ECO:0007669"/>
    <property type="project" value="UniProtKB-KW"/>
</dbReference>
<dbReference type="CDD" id="cd07478">
    <property type="entry name" value="Peptidases_S8_CspA-like"/>
    <property type="match status" value="1"/>
</dbReference>
<keyword evidence="3 6" id="KW-0378">Hydrolase</keyword>
<name>A0A0L9YCU6_CLOBO</name>
<comment type="caution">
    <text evidence="8">The sequence shown here is derived from an EMBL/GenBank/DDBJ whole genome shotgun (WGS) entry which is preliminary data.</text>
</comment>
<dbReference type="InterPro" id="IPR000209">
    <property type="entry name" value="Peptidase_S8/S53_dom"/>
</dbReference>
<dbReference type="Proteomes" id="UP000476820">
    <property type="component" value="Unassembled WGS sequence"/>
</dbReference>
<proteinExistence type="inferred from homology"/>
<dbReference type="GO" id="GO:0004252">
    <property type="term" value="F:serine-type endopeptidase activity"/>
    <property type="evidence" value="ECO:0007669"/>
    <property type="project" value="UniProtKB-UniRule"/>
</dbReference>
<dbReference type="EMBL" id="SWVK01000008">
    <property type="protein sequence ID" value="NFN34949.1"/>
    <property type="molecule type" value="Genomic_DNA"/>
</dbReference>
<evidence type="ECO:0000313" key="11">
    <source>
        <dbReference type="Proteomes" id="UP000476820"/>
    </source>
</evidence>
<reference evidence="10 11" key="1">
    <citation type="submission" date="2019-04" db="EMBL/GenBank/DDBJ databases">
        <title>Genome sequencing of Clostridium botulinum Groups I-IV and Clostridium butyricum.</title>
        <authorList>
            <person name="Brunt J."/>
            <person name="Van Vliet A.H.M."/>
            <person name="Stringer S.C."/>
            <person name="Carter A.T."/>
            <person name="Peck M.W."/>
        </authorList>
    </citation>
    <scope>NUCLEOTIDE SEQUENCE [LARGE SCALE GENOMIC DNA]</scope>
    <source>
        <strain evidence="8 11">1605</strain>
        <strain evidence="9 10">CB-K-33E</strain>
    </source>
</reference>
<dbReference type="Gene3D" id="3.40.50.200">
    <property type="entry name" value="Peptidase S8/S53 domain"/>
    <property type="match status" value="1"/>
</dbReference>
<dbReference type="PROSITE" id="PS00137">
    <property type="entry name" value="SUBTILASE_HIS"/>
    <property type="match status" value="1"/>
</dbReference>
<dbReference type="InterPro" id="IPR034045">
    <property type="entry name" value="Pep_S8_CspA-like"/>
</dbReference>
<dbReference type="RefSeq" id="WP_053341658.1">
    <property type="nucleotide sequence ID" value="NZ_LFPA01000037.1"/>
</dbReference>
<feature type="active site" description="Charge relay system" evidence="5 6">
    <location>
        <position position="502"/>
    </location>
</feature>
<dbReference type="Pfam" id="PF00082">
    <property type="entry name" value="Peptidase_S8"/>
    <property type="match status" value="2"/>
</dbReference>
<evidence type="ECO:0000259" key="7">
    <source>
        <dbReference type="Pfam" id="PF00082"/>
    </source>
</evidence>
<organism evidence="8 11">
    <name type="scientific">Clostridium botulinum</name>
    <dbReference type="NCBI Taxonomy" id="1491"/>
    <lineage>
        <taxon>Bacteria</taxon>
        <taxon>Bacillati</taxon>
        <taxon>Bacillota</taxon>
        <taxon>Clostridia</taxon>
        <taxon>Eubacteriales</taxon>
        <taxon>Clostridiaceae</taxon>
        <taxon>Clostridium</taxon>
    </lineage>
</organism>
<dbReference type="InterPro" id="IPR036852">
    <property type="entry name" value="Peptidase_S8/S53_dom_sf"/>
</dbReference>
<protein>
    <submittedName>
        <fullName evidence="8">Peptidase S8 and S53 subtilisin kexin sedolisin</fullName>
    </submittedName>
</protein>
<dbReference type="Gene3D" id="2.60.120.1290">
    <property type="match status" value="1"/>
</dbReference>
<dbReference type="PANTHER" id="PTHR43806:SF11">
    <property type="entry name" value="CEREVISIN-RELATED"/>
    <property type="match status" value="1"/>
</dbReference>
<keyword evidence="2 6" id="KW-0645">Protease</keyword>
<evidence type="ECO:0000256" key="3">
    <source>
        <dbReference type="ARBA" id="ARBA00022801"/>
    </source>
</evidence>
<dbReference type="EMBL" id="SWOV01000003">
    <property type="protein sequence ID" value="NFF86679.1"/>
    <property type="molecule type" value="Genomic_DNA"/>
</dbReference>
<dbReference type="InterPro" id="IPR023827">
    <property type="entry name" value="Peptidase_S8_Asp-AS"/>
</dbReference>
<dbReference type="PROSITE" id="PS51892">
    <property type="entry name" value="SUBTILASE"/>
    <property type="match status" value="1"/>
</dbReference>
<feature type="domain" description="Peptidase S8/S53" evidence="7">
    <location>
        <begin position="98"/>
        <end position="352"/>
    </location>
</feature>
<comment type="similarity">
    <text evidence="1 6">Belongs to the peptidase S8 family.</text>
</comment>
<evidence type="ECO:0000256" key="2">
    <source>
        <dbReference type="ARBA" id="ARBA00022670"/>
    </source>
</evidence>
<feature type="active site" description="Charge relay system" evidence="5 6">
    <location>
        <position position="179"/>
    </location>
</feature>
<evidence type="ECO:0000313" key="10">
    <source>
        <dbReference type="Proteomes" id="UP000473681"/>
    </source>
</evidence>
<dbReference type="InterPro" id="IPR050131">
    <property type="entry name" value="Peptidase_S8_subtilisin-like"/>
</dbReference>
<evidence type="ECO:0000256" key="5">
    <source>
        <dbReference type="PIRSR" id="PIRSR615500-1"/>
    </source>
</evidence>
<sequence>MSKECANFVNENFVNLLVEYRGDFKKEIDNVDYACGATITESLGVVAVQVKDIDRLRKEVPSIIFIEFAPIYILQDIEVNGSHNIGSIKANPYLNLSGQGVLVGIIDSGIDYLNDEFINEDGTSRIANIWDQSAKYNNNNEEIYIGDIFTREDINKAIEAKKQNKDPYEIVPTKDEYNHGTKVAGIIGAKGYKKEVTGVAPNCEFVIVKLQESLFLKKVIQENGIKNTPVYSNVGLLSGIEYLRKYALKENKPMVIYIGIGTTLGSHDGKNITSKYLKRVGGTRGLALVAGVGNEGDAAGHASNYIKSVGEIKNNELNISKQIKSLIIYIWVRRPNQMSINLISPSGEQSSFISSKIDRNEEVKFILVDTKAIIKYYNPENFTGHQVISINFIDMKPGIWRIQLRGEYIVDGRYDIWLASSKILPGGIKFLDPDPYVTITIPSTAEKVVTVSYNNSQNGALVASSGNGFNINGLINPDITAGGVNIITTSNDNEISTMSGSSAATAIVAGCCALLLQWGIVNGNDKTMYSIKIRSYLAYGAKRSGLKEYPSRELGFGELNLSETFNVIAGIYKTRSDNKYIEYNINNMYVRIPKDIVDIKFYNNFNK</sequence>
<dbReference type="PIRSF" id="PIRSF037894">
    <property type="entry name" value="Subtilisin_rel_CspABC"/>
    <property type="match status" value="1"/>
</dbReference>
<keyword evidence="4 6" id="KW-0720">Serine protease</keyword>
<evidence type="ECO:0000313" key="8">
    <source>
        <dbReference type="EMBL" id="NFF86679.1"/>
    </source>
</evidence>
<dbReference type="InterPro" id="IPR022398">
    <property type="entry name" value="Peptidase_S8_His-AS"/>
</dbReference>
<evidence type="ECO:0000256" key="6">
    <source>
        <dbReference type="PROSITE-ProRule" id="PRU01240"/>
    </source>
</evidence>
<dbReference type="InterPro" id="IPR017310">
    <property type="entry name" value="Pept_S8A_subtilisin_clostridia"/>
</dbReference>
<dbReference type="SUPFAM" id="SSF52743">
    <property type="entry name" value="Subtilisin-like"/>
    <property type="match status" value="1"/>
</dbReference>
<accession>A0A0L9YCU6</accession>
<gene>
    <name evidence="8" type="ORF">FC774_01975</name>
    <name evidence="9" type="ORF">FDB51_07330</name>
</gene>
<dbReference type="PRINTS" id="PR00723">
    <property type="entry name" value="SUBTILISIN"/>
</dbReference>
<dbReference type="PROSITE" id="PS00136">
    <property type="entry name" value="SUBTILASE_ASP"/>
    <property type="match status" value="1"/>
</dbReference>